<dbReference type="SUPFAM" id="SSF51445">
    <property type="entry name" value="(Trans)glycosidases"/>
    <property type="match status" value="1"/>
</dbReference>
<keyword evidence="2 4" id="KW-0378">Hydrolase</keyword>
<dbReference type="AlphaFoldDB" id="A0A8K0LFU2"/>
<protein>
    <recommendedName>
        <fullName evidence="5">Glycoside hydrolase family 5 domain-containing protein</fullName>
    </recommendedName>
</protein>
<evidence type="ECO:0000256" key="4">
    <source>
        <dbReference type="RuleBase" id="RU361153"/>
    </source>
</evidence>
<evidence type="ECO:0000256" key="2">
    <source>
        <dbReference type="ARBA" id="ARBA00022801"/>
    </source>
</evidence>
<accession>A0A8K0LFU2</accession>
<dbReference type="EMBL" id="JAESVG020000001">
    <property type="protein sequence ID" value="KAG8631388.1"/>
    <property type="molecule type" value="Genomic_DNA"/>
</dbReference>
<gene>
    <name evidence="6" type="ORF">KVT40_000528</name>
</gene>
<dbReference type="OrthoDB" id="28901at2759"/>
<feature type="domain" description="Glycoside hydrolase family 5" evidence="5">
    <location>
        <begin position="1"/>
        <end position="129"/>
    </location>
</feature>
<evidence type="ECO:0000313" key="6">
    <source>
        <dbReference type="EMBL" id="KAG8631388.1"/>
    </source>
</evidence>
<dbReference type="InterPro" id="IPR001547">
    <property type="entry name" value="Glyco_hydro_5"/>
</dbReference>
<dbReference type="GO" id="GO:0004553">
    <property type="term" value="F:hydrolase activity, hydrolyzing O-glycosyl compounds"/>
    <property type="evidence" value="ECO:0007669"/>
    <property type="project" value="InterPro"/>
</dbReference>
<evidence type="ECO:0000256" key="1">
    <source>
        <dbReference type="ARBA" id="ARBA00005641"/>
    </source>
</evidence>
<evidence type="ECO:0000259" key="5">
    <source>
        <dbReference type="Pfam" id="PF00150"/>
    </source>
</evidence>
<comment type="similarity">
    <text evidence="1 4">Belongs to the glycosyl hydrolase 5 (cellulase A) family.</text>
</comment>
<evidence type="ECO:0000256" key="3">
    <source>
        <dbReference type="ARBA" id="ARBA00023295"/>
    </source>
</evidence>
<comment type="caution">
    <text evidence="6">The sequence shown here is derived from an EMBL/GenBank/DDBJ whole genome shotgun (WGS) entry which is preliminary data.</text>
</comment>
<name>A0A8K0LFU2_9PEZI</name>
<reference evidence="6" key="1">
    <citation type="submission" date="2021-07" db="EMBL/GenBank/DDBJ databases">
        <title>Elsinoe batatas strain:CRI-CJ2 Genome sequencing and assembly.</title>
        <authorList>
            <person name="Huang L."/>
        </authorList>
    </citation>
    <scope>NUCLEOTIDE SEQUENCE</scope>
    <source>
        <strain evidence="6">CRI-CJ2</strain>
    </source>
</reference>
<dbReference type="Gene3D" id="3.20.20.80">
    <property type="entry name" value="Glycosidases"/>
    <property type="match status" value="1"/>
</dbReference>
<keyword evidence="7" id="KW-1185">Reference proteome</keyword>
<dbReference type="Proteomes" id="UP000809789">
    <property type="component" value="Unassembled WGS sequence"/>
</dbReference>
<dbReference type="Pfam" id="PF00150">
    <property type="entry name" value="Cellulase"/>
    <property type="match status" value="1"/>
</dbReference>
<sequence>MKDANFKTLRIFISYTYQNNKDTGSVEMPDIEPQQVGKYDATQLRAIDQLMIEAQARDIKLIIALHDRYQLGCWGNDTYVTKYKLPAINCATNPASQNDVTWFYQDPSPINDYDNRLAYILQFKNELLPGAPQWKDLDKYILSPVL</sequence>
<keyword evidence="3 4" id="KW-0326">Glycosidase</keyword>
<proteinExistence type="inferred from homology"/>
<organism evidence="6 7">
    <name type="scientific">Elsinoe batatas</name>
    <dbReference type="NCBI Taxonomy" id="2601811"/>
    <lineage>
        <taxon>Eukaryota</taxon>
        <taxon>Fungi</taxon>
        <taxon>Dikarya</taxon>
        <taxon>Ascomycota</taxon>
        <taxon>Pezizomycotina</taxon>
        <taxon>Dothideomycetes</taxon>
        <taxon>Dothideomycetidae</taxon>
        <taxon>Myriangiales</taxon>
        <taxon>Elsinoaceae</taxon>
        <taxon>Elsinoe</taxon>
    </lineage>
</organism>
<dbReference type="InterPro" id="IPR017853">
    <property type="entry name" value="GH"/>
</dbReference>
<dbReference type="GO" id="GO:0000272">
    <property type="term" value="P:polysaccharide catabolic process"/>
    <property type="evidence" value="ECO:0007669"/>
    <property type="project" value="InterPro"/>
</dbReference>
<evidence type="ECO:0000313" key="7">
    <source>
        <dbReference type="Proteomes" id="UP000809789"/>
    </source>
</evidence>